<evidence type="ECO:0000256" key="1">
    <source>
        <dbReference type="SAM" id="Coils"/>
    </source>
</evidence>
<organism evidence="4 5">
    <name type="scientific">Colletotrichum trifolii</name>
    <dbReference type="NCBI Taxonomy" id="5466"/>
    <lineage>
        <taxon>Eukaryota</taxon>
        <taxon>Fungi</taxon>
        <taxon>Dikarya</taxon>
        <taxon>Ascomycota</taxon>
        <taxon>Pezizomycotina</taxon>
        <taxon>Sordariomycetes</taxon>
        <taxon>Hypocreomycetidae</taxon>
        <taxon>Glomerellales</taxon>
        <taxon>Glomerellaceae</taxon>
        <taxon>Colletotrichum</taxon>
        <taxon>Colletotrichum orbiculare species complex</taxon>
    </lineage>
</organism>
<evidence type="ECO:0000256" key="2">
    <source>
        <dbReference type="SAM" id="MobiDB-lite"/>
    </source>
</evidence>
<accession>A0A4R8R9R7</accession>
<reference evidence="4 5" key="1">
    <citation type="submission" date="2018-12" db="EMBL/GenBank/DDBJ databases">
        <title>Genome sequence and assembly of Colletotrichum trifolii.</title>
        <authorList>
            <person name="Gan P."/>
            <person name="Shirasu K."/>
        </authorList>
    </citation>
    <scope>NUCLEOTIDE SEQUENCE [LARGE SCALE GENOMIC DNA]</scope>
    <source>
        <strain evidence="4 5">543-2</strain>
    </source>
</reference>
<feature type="compositionally biased region" description="Low complexity" evidence="2">
    <location>
        <begin position="354"/>
        <end position="371"/>
    </location>
</feature>
<keyword evidence="1" id="KW-0175">Coiled coil</keyword>
<feature type="compositionally biased region" description="Polar residues" evidence="2">
    <location>
        <begin position="427"/>
        <end position="438"/>
    </location>
</feature>
<gene>
    <name evidence="4" type="ORF">CTRI78_v007458</name>
</gene>
<dbReference type="Proteomes" id="UP000295703">
    <property type="component" value="Unassembled WGS sequence"/>
</dbReference>
<feature type="transmembrane region" description="Helical" evidence="3">
    <location>
        <begin position="147"/>
        <end position="166"/>
    </location>
</feature>
<feature type="compositionally biased region" description="Polar residues" evidence="2">
    <location>
        <begin position="288"/>
        <end position="312"/>
    </location>
</feature>
<keyword evidence="3" id="KW-0472">Membrane</keyword>
<evidence type="ECO:0000313" key="5">
    <source>
        <dbReference type="Proteomes" id="UP000295703"/>
    </source>
</evidence>
<dbReference type="STRING" id="5466.A0A4R8R9R7"/>
<keyword evidence="5" id="KW-1185">Reference proteome</keyword>
<evidence type="ECO:0000256" key="3">
    <source>
        <dbReference type="SAM" id="Phobius"/>
    </source>
</evidence>
<evidence type="ECO:0000313" key="4">
    <source>
        <dbReference type="EMBL" id="TDZ51658.1"/>
    </source>
</evidence>
<comment type="caution">
    <text evidence="4">The sequence shown here is derived from an EMBL/GenBank/DDBJ whole genome shotgun (WGS) entry which is preliminary data.</text>
</comment>
<feature type="compositionally biased region" description="Basic and acidic residues" evidence="2">
    <location>
        <begin position="401"/>
        <end position="426"/>
    </location>
</feature>
<dbReference type="EMBL" id="RYZW01000080">
    <property type="protein sequence ID" value="TDZ51658.1"/>
    <property type="molecule type" value="Genomic_DNA"/>
</dbReference>
<sequence length="438" mass="48758">MAYRNTNPSDNPDSSDSMVERLSAPEYVIPPPSLSVWQYILGQSTEKQVDKMRKTFANTAAGLGRQPTQEEVNVLCDITYKEARTVALMMPLGIALGAAMAWRGRATYRFPLYQPKFVKFDPEIFPSARATYFSGPTARIAWHQMRFSLYTVLAAFSLAPLLASYGTSVAIATAARDPRLANFRNDMKPARLVEFAAEQMPTAMLLKQRERCVSAIRQLERDLEQLQSEKSKAESQDPGRAEMAMKRFNEQEHKTKERIEDLHKILAHLNQTVARRGGDSLGSDGDVTSRTNDYESLSASGSAGDMSLQSAPRETPAPEANSGWGWGKQSSNSQQGWAKVDSDSLDYDDASPVASGAKSTPRSSSSSGTSAWDRLRQSNKAPQSRPVRPEDSGNDYVYDGPAREMESEKDRAQREFDRMLERERQSQEGQGSGRNSRW</sequence>
<name>A0A4R8R9R7_COLTR</name>
<dbReference type="AlphaFoldDB" id="A0A4R8R9R7"/>
<feature type="coiled-coil region" evidence="1">
    <location>
        <begin position="209"/>
        <end position="236"/>
    </location>
</feature>
<keyword evidence="3" id="KW-0812">Transmembrane</keyword>
<keyword evidence="3" id="KW-1133">Transmembrane helix</keyword>
<proteinExistence type="predicted"/>
<protein>
    <submittedName>
        <fullName evidence="4">Uncharacterized protein</fullName>
    </submittedName>
</protein>
<feature type="region of interest" description="Disordered" evidence="2">
    <location>
        <begin position="275"/>
        <end position="438"/>
    </location>
</feature>